<comment type="similarity">
    <text evidence="2 5">Belongs to the bacterial histone-like protein family.</text>
</comment>
<evidence type="ECO:0000256" key="5">
    <source>
        <dbReference type="RuleBase" id="RU003939"/>
    </source>
</evidence>
<dbReference type="GO" id="GO:0003677">
    <property type="term" value="F:DNA binding"/>
    <property type="evidence" value="ECO:0007669"/>
    <property type="project" value="UniProtKB-KW"/>
</dbReference>
<comment type="function">
    <text evidence="1">Histone-like DNA-binding protein which is capable of wrapping DNA to stabilize it, and thus to prevent its denaturation under extreme environmental conditions.</text>
</comment>
<sequence>MNKSDLIDAIASHANLTKADAGRALDAITQSVQSALKAGDSVALVGFGTFEVKERAERSGRNPQTGETITIAAAKLPSFKAGKALKDAVQ</sequence>
<name>A0ABY7GHR1_9GAMM</name>
<reference evidence="6" key="1">
    <citation type="submission" date="2022-11" db="EMBL/GenBank/DDBJ databases">
        <title>Methylomonas rapida sp. nov., Carotenoid-Producing Obligate Methanotrophs with High Growth Characteristics and Biotechnological Potential.</title>
        <authorList>
            <person name="Tikhonova E.N."/>
            <person name="Suleimanov R.Z."/>
            <person name="Miroshnikov K."/>
            <person name="Oshkin I.Y."/>
            <person name="Belova S.E."/>
            <person name="Danilova O.V."/>
            <person name="Ashikhmin A."/>
            <person name="Konopkin A."/>
            <person name="But S.Y."/>
            <person name="Khmelenina V.N."/>
            <person name="Kuznetsov N."/>
            <person name="Pimenov N.V."/>
            <person name="Dedysh S.N."/>
        </authorList>
    </citation>
    <scope>NUCLEOTIDE SEQUENCE</scope>
    <source>
        <strain evidence="6">MP1</strain>
    </source>
</reference>
<dbReference type="PANTHER" id="PTHR33175">
    <property type="entry name" value="DNA-BINDING PROTEIN HU"/>
    <property type="match status" value="1"/>
</dbReference>
<dbReference type="PANTHER" id="PTHR33175:SF3">
    <property type="entry name" value="DNA-BINDING PROTEIN HU-BETA"/>
    <property type="match status" value="1"/>
</dbReference>
<organism evidence="6 7">
    <name type="scientific">Methylomonas rapida</name>
    <dbReference type="NCBI Taxonomy" id="2963939"/>
    <lineage>
        <taxon>Bacteria</taxon>
        <taxon>Pseudomonadati</taxon>
        <taxon>Pseudomonadota</taxon>
        <taxon>Gammaproteobacteria</taxon>
        <taxon>Methylococcales</taxon>
        <taxon>Methylococcaceae</taxon>
        <taxon>Methylomonas</taxon>
    </lineage>
</organism>
<dbReference type="Proteomes" id="UP001162780">
    <property type="component" value="Chromosome"/>
</dbReference>
<dbReference type="PRINTS" id="PR01727">
    <property type="entry name" value="DNABINDINGHU"/>
</dbReference>
<dbReference type="SUPFAM" id="SSF47729">
    <property type="entry name" value="IHF-like DNA-binding proteins"/>
    <property type="match status" value="1"/>
</dbReference>
<keyword evidence="4 6" id="KW-0238">DNA-binding</keyword>
<dbReference type="CDD" id="cd13831">
    <property type="entry name" value="HU"/>
    <property type="match status" value="1"/>
</dbReference>
<dbReference type="PROSITE" id="PS00045">
    <property type="entry name" value="HISTONE_LIKE"/>
    <property type="match status" value="1"/>
</dbReference>
<gene>
    <name evidence="6" type="ORF">NM686_014350</name>
</gene>
<proteinExistence type="inferred from homology"/>
<dbReference type="EMBL" id="CP113517">
    <property type="protein sequence ID" value="WAR43553.1"/>
    <property type="molecule type" value="Genomic_DNA"/>
</dbReference>
<evidence type="ECO:0000256" key="2">
    <source>
        <dbReference type="ARBA" id="ARBA00010529"/>
    </source>
</evidence>
<evidence type="ECO:0000313" key="7">
    <source>
        <dbReference type="Proteomes" id="UP001162780"/>
    </source>
</evidence>
<evidence type="ECO:0000256" key="4">
    <source>
        <dbReference type="ARBA" id="ARBA00023125"/>
    </source>
</evidence>
<dbReference type="InterPro" id="IPR000119">
    <property type="entry name" value="Hist_DNA-bd"/>
</dbReference>
<protein>
    <submittedName>
        <fullName evidence="6">HU family DNA-binding protein</fullName>
    </submittedName>
</protein>
<dbReference type="SMART" id="SM00411">
    <property type="entry name" value="BHL"/>
    <property type="match status" value="1"/>
</dbReference>
<dbReference type="RefSeq" id="WP_255188521.1">
    <property type="nucleotide sequence ID" value="NZ_CP113517.1"/>
</dbReference>
<dbReference type="InterPro" id="IPR010992">
    <property type="entry name" value="IHF-like_DNA-bd_dom_sf"/>
</dbReference>
<dbReference type="InterPro" id="IPR020816">
    <property type="entry name" value="Histone-like_DNA-bd_CS"/>
</dbReference>
<accession>A0ABY7GHR1</accession>
<dbReference type="Pfam" id="PF00216">
    <property type="entry name" value="Bac_DNA_binding"/>
    <property type="match status" value="1"/>
</dbReference>
<dbReference type="Gene3D" id="4.10.520.10">
    <property type="entry name" value="IHF-like DNA-binding proteins"/>
    <property type="match status" value="1"/>
</dbReference>
<keyword evidence="3" id="KW-0226">DNA condensation</keyword>
<evidence type="ECO:0000313" key="6">
    <source>
        <dbReference type="EMBL" id="WAR43553.1"/>
    </source>
</evidence>
<evidence type="ECO:0000256" key="1">
    <source>
        <dbReference type="ARBA" id="ARBA00003819"/>
    </source>
</evidence>
<evidence type="ECO:0000256" key="3">
    <source>
        <dbReference type="ARBA" id="ARBA00023067"/>
    </source>
</evidence>
<keyword evidence="7" id="KW-1185">Reference proteome</keyword>